<dbReference type="InterPro" id="IPR007593">
    <property type="entry name" value="CD225/Dispanin_fam"/>
</dbReference>
<evidence type="ECO:0000256" key="1">
    <source>
        <dbReference type="ARBA" id="ARBA00004370"/>
    </source>
</evidence>
<protein>
    <submittedName>
        <fullName evidence="8">Uncharacterized protein</fullName>
    </submittedName>
</protein>
<comment type="similarity">
    <text evidence="2">Belongs to the CD225/Dispanin family.</text>
</comment>
<dbReference type="Pfam" id="PF04505">
    <property type="entry name" value="CD225"/>
    <property type="match status" value="1"/>
</dbReference>
<evidence type="ECO:0000256" key="4">
    <source>
        <dbReference type="ARBA" id="ARBA00022989"/>
    </source>
</evidence>
<keyword evidence="3 7" id="KW-0812">Transmembrane</keyword>
<proteinExistence type="inferred from homology"/>
<feature type="transmembrane region" description="Helical" evidence="7">
    <location>
        <begin position="88"/>
        <end position="107"/>
    </location>
</feature>
<evidence type="ECO:0000256" key="5">
    <source>
        <dbReference type="ARBA" id="ARBA00023136"/>
    </source>
</evidence>
<keyword evidence="9" id="KW-1185">Reference proteome</keyword>
<organism evidence="8 9">
    <name type="scientific">Elysia marginata</name>
    <dbReference type="NCBI Taxonomy" id="1093978"/>
    <lineage>
        <taxon>Eukaryota</taxon>
        <taxon>Metazoa</taxon>
        <taxon>Spiralia</taxon>
        <taxon>Lophotrochozoa</taxon>
        <taxon>Mollusca</taxon>
        <taxon>Gastropoda</taxon>
        <taxon>Heterobranchia</taxon>
        <taxon>Euthyneura</taxon>
        <taxon>Panpulmonata</taxon>
        <taxon>Sacoglossa</taxon>
        <taxon>Placobranchoidea</taxon>
        <taxon>Plakobranchidae</taxon>
        <taxon>Elysia</taxon>
    </lineage>
</organism>
<dbReference type="Proteomes" id="UP000762676">
    <property type="component" value="Unassembled WGS sequence"/>
</dbReference>
<evidence type="ECO:0000313" key="9">
    <source>
        <dbReference type="Proteomes" id="UP000762676"/>
    </source>
</evidence>
<dbReference type="EMBL" id="BMAT01000161">
    <property type="protein sequence ID" value="GFR60903.1"/>
    <property type="molecule type" value="Genomic_DNA"/>
</dbReference>
<dbReference type="AlphaFoldDB" id="A0AAV4EKB1"/>
<comment type="caution">
    <text evidence="8">The sequence shown here is derived from an EMBL/GenBank/DDBJ whole genome shotgun (WGS) entry which is preliminary data.</text>
</comment>
<gene>
    <name evidence="8" type="ORF">ElyMa_000091100</name>
</gene>
<evidence type="ECO:0000256" key="2">
    <source>
        <dbReference type="ARBA" id="ARBA00006843"/>
    </source>
</evidence>
<evidence type="ECO:0000256" key="3">
    <source>
        <dbReference type="ARBA" id="ARBA00022692"/>
    </source>
</evidence>
<comment type="subcellular location">
    <subcellularLocation>
        <location evidence="1">Membrane</location>
    </subcellularLocation>
</comment>
<keyword evidence="5 7" id="KW-0472">Membrane</keyword>
<sequence length="221" mass="24569">MSSIKDLPVSVCFAAMLQNCLRRVMERSVPRSFIVQVDQPQSSEKINSVVLDRCNSNECSMVSSCRNGGKQQVMFSGKFENDPMRESMAISIVSIFFCGFIGILATFKASKALDHLRRDEMECATKASLSSRKYATAAIVGGLLIYFTVLFTNVFLVRAGNYKTTRYVCFEHLFSFLYDDDYGVDDGDEINPDDDDDNGDGADDNVGDNDDDVNDLDGDDK</sequence>
<keyword evidence="4 7" id="KW-1133">Transmembrane helix</keyword>
<evidence type="ECO:0000256" key="6">
    <source>
        <dbReference type="SAM" id="MobiDB-lite"/>
    </source>
</evidence>
<reference evidence="8 9" key="1">
    <citation type="journal article" date="2021" name="Elife">
        <title>Chloroplast acquisition without the gene transfer in kleptoplastic sea slugs, Plakobranchus ocellatus.</title>
        <authorList>
            <person name="Maeda T."/>
            <person name="Takahashi S."/>
            <person name="Yoshida T."/>
            <person name="Shimamura S."/>
            <person name="Takaki Y."/>
            <person name="Nagai Y."/>
            <person name="Toyoda A."/>
            <person name="Suzuki Y."/>
            <person name="Arimoto A."/>
            <person name="Ishii H."/>
            <person name="Satoh N."/>
            <person name="Nishiyama T."/>
            <person name="Hasebe M."/>
            <person name="Maruyama T."/>
            <person name="Minagawa J."/>
            <person name="Obokata J."/>
            <person name="Shigenobu S."/>
        </authorList>
    </citation>
    <scope>NUCLEOTIDE SEQUENCE [LARGE SCALE GENOMIC DNA]</scope>
</reference>
<accession>A0AAV4EKB1</accession>
<feature type="region of interest" description="Disordered" evidence="6">
    <location>
        <begin position="185"/>
        <end position="221"/>
    </location>
</feature>
<evidence type="ECO:0000256" key="7">
    <source>
        <dbReference type="SAM" id="Phobius"/>
    </source>
</evidence>
<name>A0AAV4EKB1_9GAST</name>
<dbReference type="GO" id="GO:0016020">
    <property type="term" value="C:membrane"/>
    <property type="evidence" value="ECO:0007669"/>
    <property type="project" value="UniProtKB-SubCell"/>
</dbReference>
<feature type="transmembrane region" description="Helical" evidence="7">
    <location>
        <begin position="134"/>
        <end position="157"/>
    </location>
</feature>
<evidence type="ECO:0000313" key="8">
    <source>
        <dbReference type="EMBL" id="GFR60903.1"/>
    </source>
</evidence>